<comment type="caution">
    <text evidence="1">The sequence shown here is derived from an EMBL/GenBank/DDBJ whole genome shotgun (WGS) entry which is preliminary data.</text>
</comment>
<proteinExistence type="predicted"/>
<evidence type="ECO:0000313" key="2">
    <source>
        <dbReference type="Proteomes" id="UP001287286"/>
    </source>
</evidence>
<protein>
    <submittedName>
        <fullName evidence="1">Uncharacterized protein</fullName>
    </submittedName>
</protein>
<organism evidence="1 2">
    <name type="scientific">Purpureocillium lilacinum</name>
    <name type="common">Paecilomyces lilacinus</name>
    <dbReference type="NCBI Taxonomy" id="33203"/>
    <lineage>
        <taxon>Eukaryota</taxon>
        <taxon>Fungi</taxon>
        <taxon>Dikarya</taxon>
        <taxon>Ascomycota</taxon>
        <taxon>Pezizomycotina</taxon>
        <taxon>Sordariomycetes</taxon>
        <taxon>Hypocreomycetidae</taxon>
        <taxon>Hypocreales</taxon>
        <taxon>Ophiocordycipitaceae</taxon>
        <taxon>Purpureocillium</taxon>
    </lineage>
</organism>
<sequence length="381" mass="40456">MTRSSVGGARAAFEVRDGRDGGGRWVAAVAGWVMVMHDSEASNVAPERCSSHEQYNGYCELRLQTVMKAAAGRPSSALDGRRRECVEWDWGGAHAEDGDEALAVASASSSLSERMGMGCCRQMKLGGGARKERYSYVAIKGTGRGRADARIGEEGTLQSGDEATDWARMDGKLLLRKMRGYSGLFVQASLAKLAEALVPAHVLPGLTRDGRYRYFPYYFSGHGKNPRLGAEEKPSLRHAFSCPWVRNPGPAARPAHIASLLTKVLCRCSGPAPPAHHHHLSPNCSSCAQPIVPCPAERRRNAGSRGATSGWLGMPLVWLQAGLPAATAAARAPSGGAGFNGWSASKQGISLLPASVALARRASARLLGLISTVFVTASHQV</sequence>
<dbReference type="Proteomes" id="UP001287286">
    <property type="component" value="Unassembled WGS sequence"/>
</dbReference>
<accession>A0ABR0C505</accession>
<gene>
    <name evidence="1" type="ORF">Purlil1_4309</name>
</gene>
<reference evidence="1 2" key="1">
    <citation type="journal article" date="2024" name="Microbiol. Resour. Announc.">
        <title>Genome annotations for the ascomycete fungi Trichoderma harzianum, Trichoderma aggressivum, and Purpureocillium lilacinum.</title>
        <authorList>
            <person name="Beijen E.P.W."/>
            <person name="Ohm R.A."/>
        </authorList>
    </citation>
    <scope>NUCLEOTIDE SEQUENCE [LARGE SCALE GENOMIC DNA]</scope>
    <source>
        <strain evidence="1 2">CBS 150709</strain>
    </source>
</reference>
<dbReference type="EMBL" id="JAWRVI010000012">
    <property type="protein sequence ID" value="KAK4091295.1"/>
    <property type="molecule type" value="Genomic_DNA"/>
</dbReference>
<evidence type="ECO:0000313" key="1">
    <source>
        <dbReference type="EMBL" id="KAK4091295.1"/>
    </source>
</evidence>
<name>A0ABR0C505_PURLI</name>
<keyword evidence="2" id="KW-1185">Reference proteome</keyword>